<gene>
    <name evidence="1" type="ORF">EZS28_003498</name>
</gene>
<protein>
    <submittedName>
        <fullName evidence="1">Uncharacterized protein</fullName>
    </submittedName>
</protein>
<comment type="caution">
    <text evidence="1">The sequence shown here is derived from an EMBL/GenBank/DDBJ whole genome shotgun (WGS) entry which is preliminary data.</text>
</comment>
<sequence>MQEQQLAQIILAIRTATNEFEDTLSTLRNTATRGLNPYNDLTSLLISIQCKRNSNGVLTFDELDTRNQITSVELRETPIYQGALDTYYTVDASGKRPQPPILFTVHDKFQLFSPVVGESCKYDTNHSFDEVIGTPSS</sequence>
<evidence type="ECO:0000313" key="2">
    <source>
        <dbReference type="Proteomes" id="UP000324800"/>
    </source>
</evidence>
<dbReference type="Proteomes" id="UP000324800">
    <property type="component" value="Unassembled WGS sequence"/>
</dbReference>
<proteinExistence type="predicted"/>
<organism evidence="1 2">
    <name type="scientific">Streblomastix strix</name>
    <dbReference type="NCBI Taxonomy" id="222440"/>
    <lineage>
        <taxon>Eukaryota</taxon>
        <taxon>Metamonada</taxon>
        <taxon>Preaxostyla</taxon>
        <taxon>Oxymonadida</taxon>
        <taxon>Streblomastigidae</taxon>
        <taxon>Streblomastix</taxon>
    </lineage>
</organism>
<reference evidence="1 2" key="1">
    <citation type="submission" date="2019-03" db="EMBL/GenBank/DDBJ databases">
        <title>Single cell metagenomics reveals metabolic interactions within the superorganism composed of flagellate Streblomastix strix and complex community of Bacteroidetes bacteria on its surface.</title>
        <authorList>
            <person name="Treitli S.C."/>
            <person name="Kolisko M."/>
            <person name="Husnik F."/>
            <person name="Keeling P."/>
            <person name="Hampl V."/>
        </authorList>
    </citation>
    <scope>NUCLEOTIDE SEQUENCE [LARGE SCALE GENOMIC DNA]</scope>
    <source>
        <strain evidence="1">ST1C</strain>
    </source>
</reference>
<dbReference type="EMBL" id="SNRW01000466">
    <property type="protein sequence ID" value="KAA6400974.1"/>
    <property type="molecule type" value="Genomic_DNA"/>
</dbReference>
<dbReference type="AlphaFoldDB" id="A0A5J4X134"/>
<accession>A0A5J4X134</accession>
<name>A0A5J4X134_9EUKA</name>
<evidence type="ECO:0000313" key="1">
    <source>
        <dbReference type="EMBL" id="KAA6400974.1"/>
    </source>
</evidence>